<dbReference type="InterPro" id="IPR023213">
    <property type="entry name" value="CAT-like_dom_sf"/>
</dbReference>
<evidence type="ECO:0000256" key="2">
    <source>
        <dbReference type="ARBA" id="ARBA00022553"/>
    </source>
</evidence>
<dbReference type="Gene3D" id="3.40.50.12780">
    <property type="entry name" value="N-terminal domain of ligase-like"/>
    <property type="match status" value="1"/>
</dbReference>
<name>A0A8H7K873_BIOOC</name>
<dbReference type="GO" id="GO:0016874">
    <property type="term" value="F:ligase activity"/>
    <property type="evidence" value="ECO:0007669"/>
    <property type="project" value="UniProtKB-KW"/>
</dbReference>
<dbReference type="PROSITE" id="PS00455">
    <property type="entry name" value="AMP_BINDING"/>
    <property type="match status" value="1"/>
</dbReference>
<evidence type="ECO:0000259" key="4">
    <source>
        <dbReference type="Pfam" id="PF00501"/>
    </source>
</evidence>
<dbReference type="Gene3D" id="3.30.559.30">
    <property type="entry name" value="Nonribosomal peptide synthetase, condensation domain"/>
    <property type="match status" value="1"/>
</dbReference>
<comment type="caution">
    <text evidence="6">The sequence shown here is derived from an EMBL/GenBank/DDBJ whole genome shotgun (WGS) entry which is preliminary data.</text>
</comment>
<dbReference type="CDD" id="cd19545">
    <property type="entry name" value="FUM14_C_NRPS-like"/>
    <property type="match status" value="1"/>
</dbReference>
<dbReference type="InterPro" id="IPR001242">
    <property type="entry name" value="Condensation_dom"/>
</dbReference>
<accession>A0A8H7K873</accession>
<dbReference type="PANTHER" id="PTHR45527">
    <property type="entry name" value="NONRIBOSOMAL PEPTIDE SYNTHETASE"/>
    <property type="match status" value="1"/>
</dbReference>
<feature type="domain" description="Condensation" evidence="5">
    <location>
        <begin position="31"/>
        <end position="359"/>
    </location>
</feature>
<dbReference type="Gene3D" id="3.30.559.10">
    <property type="entry name" value="Chloramphenicol acetyltransferase-like domain"/>
    <property type="match status" value="1"/>
</dbReference>
<dbReference type="Proteomes" id="UP000616885">
    <property type="component" value="Unassembled WGS sequence"/>
</dbReference>
<dbReference type="SUPFAM" id="SSF52777">
    <property type="entry name" value="CoA-dependent acyltransferases"/>
    <property type="match status" value="2"/>
</dbReference>
<evidence type="ECO:0000259" key="5">
    <source>
        <dbReference type="Pfam" id="PF00668"/>
    </source>
</evidence>
<reference evidence="6" key="1">
    <citation type="submission" date="2020-10" db="EMBL/GenBank/DDBJ databases">
        <title>High-Quality Genome Resource of Clonostachys rosea strain S41 by Oxford Nanopore Long-Read Sequencing.</title>
        <authorList>
            <person name="Wang H."/>
        </authorList>
    </citation>
    <scope>NUCLEOTIDE SEQUENCE</scope>
    <source>
        <strain evidence="6">S41</strain>
    </source>
</reference>
<dbReference type="Pfam" id="PF00668">
    <property type="entry name" value="Condensation"/>
    <property type="match status" value="1"/>
</dbReference>
<evidence type="ECO:0000256" key="1">
    <source>
        <dbReference type="ARBA" id="ARBA00022450"/>
    </source>
</evidence>
<keyword evidence="3" id="KW-0436">Ligase</keyword>
<sequence>MRTRIISSGARSVQVLVKDDIEWESAEGLDLGAFIKVTQGYKMEFGSRLNRFAILKTPSGDSYFVWIAHHSIMDGWSFNLAFRVLHECFWDQEPAKISPYAAFIKHTMDLDHDAASSFWAKQLEGATRPSFPSTSSNTTQATFRFLHHEINTSRVSKSSVTTATVLRASWAMVLARHCNSEDVCFGATLSGRNADIEGLQNMAGPAIATIPVRVQLDYTSTVTEFLQAIQAQATDMAVYEQFGLQKIGRVSIDARNACQFSTLMIIRPRESHATVDGQMIFDISEHNTVTEDEMAHYFNYPLVLEMDLYPDHTKIRICYDEAAVSSDLAEALVHQLETVTKQLLSCASQRLDQISLVNEWDIQNALQHQKLQDSTDACIHEMIRKQIKATPDAPALTSWDGDMTYSDVGYYAEILASHLASIGVGPGVFVPINFSKSVWAVISMLAVNMAGGAFVPLDPSAPAQRQMGIIKDTKASLILTAADHERDTHDLGKKVLVIGKETILKMSKSSPKCIRSNVTFTDPSHIMFTSGSTGKPKGIVFEHRNICSTSDSHGVIQKWGPGTRVFTYSAYTFDIGVIDVMVALSRGACLCIPSEWQRYNDIHGAINAMQANWSFFTPTMAGLVNPSLIPTIKNVGLGGENVTTLVVDNWRGMQRFITSTDLLRVPFVVGSLMLELFQSQTISVFLLPRHGGL</sequence>
<organism evidence="6 7">
    <name type="scientific">Bionectria ochroleuca</name>
    <name type="common">Gliocladium roseum</name>
    <dbReference type="NCBI Taxonomy" id="29856"/>
    <lineage>
        <taxon>Eukaryota</taxon>
        <taxon>Fungi</taxon>
        <taxon>Dikarya</taxon>
        <taxon>Ascomycota</taxon>
        <taxon>Pezizomycotina</taxon>
        <taxon>Sordariomycetes</taxon>
        <taxon>Hypocreomycetidae</taxon>
        <taxon>Hypocreales</taxon>
        <taxon>Bionectriaceae</taxon>
        <taxon>Clonostachys</taxon>
    </lineage>
</organism>
<dbReference type="InterPro" id="IPR020845">
    <property type="entry name" value="AMP-binding_CS"/>
</dbReference>
<keyword evidence="2" id="KW-0597">Phosphoprotein</keyword>
<dbReference type="GO" id="GO:0043041">
    <property type="term" value="P:amino acid activation for nonribosomal peptide biosynthetic process"/>
    <property type="evidence" value="ECO:0007669"/>
    <property type="project" value="TreeGrafter"/>
</dbReference>
<dbReference type="InterPro" id="IPR042099">
    <property type="entry name" value="ANL_N_sf"/>
</dbReference>
<dbReference type="SUPFAM" id="SSF56801">
    <property type="entry name" value="Acetyl-CoA synthetase-like"/>
    <property type="match status" value="1"/>
</dbReference>
<evidence type="ECO:0000313" key="6">
    <source>
        <dbReference type="EMBL" id="KAF9747518.1"/>
    </source>
</evidence>
<dbReference type="GO" id="GO:0044550">
    <property type="term" value="P:secondary metabolite biosynthetic process"/>
    <property type="evidence" value="ECO:0007669"/>
    <property type="project" value="TreeGrafter"/>
</dbReference>
<dbReference type="AlphaFoldDB" id="A0A8H7K873"/>
<keyword evidence="1" id="KW-0596">Phosphopantetheine</keyword>
<dbReference type="PANTHER" id="PTHR45527:SF16">
    <property type="entry name" value="NONRIBOSOMAL PEPTIDE SYNTHASE ATNA-RELATED"/>
    <property type="match status" value="1"/>
</dbReference>
<evidence type="ECO:0000256" key="3">
    <source>
        <dbReference type="ARBA" id="ARBA00022598"/>
    </source>
</evidence>
<evidence type="ECO:0008006" key="8">
    <source>
        <dbReference type="Google" id="ProtNLM"/>
    </source>
</evidence>
<dbReference type="GO" id="GO:0031177">
    <property type="term" value="F:phosphopantetheine binding"/>
    <property type="evidence" value="ECO:0007669"/>
    <property type="project" value="TreeGrafter"/>
</dbReference>
<protein>
    <recommendedName>
        <fullName evidence="8">AMP-dependent synthetase/ligase domain-containing protein</fullName>
    </recommendedName>
</protein>
<gene>
    <name evidence="6" type="ORF">IM811_002852</name>
</gene>
<dbReference type="InterPro" id="IPR000873">
    <property type="entry name" value="AMP-dep_synth/lig_dom"/>
</dbReference>
<dbReference type="EMBL" id="JADCTT010000010">
    <property type="protein sequence ID" value="KAF9747518.1"/>
    <property type="molecule type" value="Genomic_DNA"/>
</dbReference>
<feature type="domain" description="AMP-dependent synthetase/ligase" evidence="4">
    <location>
        <begin position="384"/>
        <end position="643"/>
    </location>
</feature>
<dbReference type="Pfam" id="PF00501">
    <property type="entry name" value="AMP-binding"/>
    <property type="match status" value="1"/>
</dbReference>
<evidence type="ECO:0000313" key="7">
    <source>
        <dbReference type="Proteomes" id="UP000616885"/>
    </source>
</evidence>
<proteinExistence type="predicted"/>
<dbReference type="GO" id="GO:0005737">
    <property type="term" value="C:cytoplasm"/>
    <property type="evidence" value="ECO:0007669"/>
    <property type="project" value="TreeGrafter"/>
</dbReference>